<dbReference type="OrthoDB" id="7861160at2"/>
<keyword evidence="3" id="KW-1185">Reference proteome</keyword>
<dbReference type="EMBL" id="SADE01000001">
    <property type="protein sequence ID" value="RVU38801.1"/>
    <property type="molecule type" value="Genomic_DNA"/>
</dbReference>
<evidence type="ECO:0008006" key="4">
    <source>
        <dbReference type="Google" id="ProtNLM"/>
    </source>
</evidence>
<dbReference type="PROSITE" id="PS51257">
    <property type="entry name" value="PROKAR_LIPOPROTEIN"/>
    <property type="match status" value="1"/>
</dbReference>
<comment type="caution">
    <text evidence="2">The sequence shown here is derived from an EMBL/GenBank/DDBJ whole genome shotgun (WGS) entry which is preliminary data.</text>
</comment>
<organism evidence="2 3">
    <name type="scientific">Hwanghaeella grinnelliae</name>
    <dbReference type="NCBI Taxonomy" id="2500179"/>
    <lineage>
        <taxon>Bacteria</taxon>
        <taxon>Pseudomonadati</taxon>
        <taxon>Pseudomonadota</taxon>
        <taxon>Alphaproteobacteria</taxon>
        <taxon>Rhodospirillales</taxon>
        <taxon>Rhodospirillaceae</taxon>
        <taxon>Hwanghaeella</taxon>
    </lineage>
</organism>
<evidence type="ECO:0000313" key="2">
    <source>
        <dbReference type="EMBL" id="RVU38801.1"/>
    </source>
</evidence>
<accession>A0A437QW88</accession>
<dbReference type="Proteomes" id="UP000287447">
    <property type="component" value="Unassembled WGS sequence"/>
</dbReference>
<reference evidence="3" key="1">
    <citation type="submission" date="2019-01" db="EMBL/GenBank/DDBJ databases">
        <title>Gri0909 isolated from a small marine red alga.</title>
        <authorList>
            <person name="Kim J."/>
            <person name="Jeong S.E."/>
            <person name="Jeon C.O."/>
        </authorList>
    </citation>
    <scope>NUCLEOTIDE SEQUENCE [LARGE SCALE GENOMIC DNA]</scope>
    <source>
        <strain evidence="3">Gri0909</strain>
    </source>
</reference>
<protein>
    <recommendedName>
        <fullName evidence="4">DUF3313 domain-containing protein</fullName>
    </recommendedName>
</protein>
<keyword evidence="1" id="KW-0732">Signal</keyword>
<evidence type="ECO:0000313" key="3">
    <source>
        <dbReference type="Proteomes" id="UP000287447"/>
    </source>
</evidence>
<dbReference type="RefSeq" id="WP_127764173.1">
    <property type="nucleotide sequence ID" value="NZ_SADE01000001.1"/>
</dbReference>
<evidence type="ECO:0000256" key="1">
    <source>
        <dbReference type="SAM" id="SignalP"/>
    </source>
</evidence>
<feature type="signal peptide" evidence="1">
    <location>
        <begin position="1"/>
        <end position="24"/>
    </location>
</feature>
<name>A0A437QW88_9PROT</name>
<sequence length="266" mass="28676">MKHFLGVLALGVLGAFLSGCTTHAVQTSSGADYLSQYETTAITDGTSGASTFDGMLREAAAVEPTLQFPAHIGLARLRDGKLTEIPEAEFKVWAELADKYRLLGRFSALDPLIADFTAHTLGLDSGYGVANTVKKVRLGAARQHMDAILVYEVDVEAKKENTALAFLDLTIIGGAVLPTRSMQVTGSAKALLIGVRNGYPYGTANAQTKFEKLSTSWGSDAYRYRISDEATQKIVIDLIPHVEDMFMELQPALAKVNTAQATEQTE</sequence>
<feature type="chain" id="PRO_5019448607" description="DUF3313 domain-containing protein" evidence="1">
    <location>
        <begin position="25"/>
        <end position="266"/>
    </location>
</feature>
<gene>
    <name evidence="2" type="ORF">EOI86_05905</name>
</gene>
<dbReference type="AlphaFoldDB" id="A0A437QW88"/>
<proteinExistence type="predicted"/>